<dbReference type="InterPro" id="IPR011050">
    <property type="entry name" value="Pectin_lyase_fold/virulence"/>
</dbReference>
<dbReference type="STRING" id="623281.SAMN05421747_11012"/>
<dbReference type="EMBL" id="FOLL01000010">
    <property type="protein sequence ID" value="SFC38954.1"/>
    <property type="molecule type" value="Genomic_DNA"/>
</dbReference>
<name>A0A1I1IRU1_9SPHI</name>
<dbReference type="AlphaFoldDB" id="A0A1I1IRU1"/>
<dbReference type="Pfam" id="PF12708">
    <property type="entry name" value="Pect-lyase_RHGA_epim"/>
    <property type="match status" value="1"/>
</dbReference>
<evidence type="ECO:0000259" key="1">
    <source>
        <dbReference type="Pfam" id="PF12708"/>
    </source>
</evidence>
<feature type="domain" description="Rhamnogalacturonase A/B/Epimerase-like pectate lyase" evidence="1">
    <location>
        <begin position="59"/>
        <end position="274"/>
    </location>
</feature>
<dbReference type="Gene3D" id="2.160.20.10">
    <property type="entry name" value="Single-stranded right-handed beta-helix, Pectin lyase-like"/>
    <property type="match status" value="1"/>
</dbReference>
<evidence type="ECO:0000313" key="3">
    <source>
        <dbReference type="Proteomes" id="UP000199577"/>
    </source>
</evidence>
<dbReference type="GO" id="GO:0016829">
    <property type="term" value="F:lyase activity"/>
    <property type="evidence" value="ECO:0007669"/>
    <property type="project" value="UniProtKB-KW"/>
</dbReference>
<reference evidence="2 3" key="1">
    <citation type="submission" date="2016-10" db="EMBL/GenBank/DDBJ databases">
        <authorList>
            <person name="de Groot N.N."/>
        </authorList>
    </citation>
    <scope>NUCLEOTIDE SEQUENCE [LARGE SCALE GENOMIC DNA]</scope>
    <source>
        <strain evidence="2 3">DSM 22900</strain>
    </source>
</reference>
<dbReference type="Proteomes" id="UP000199577">
    <property type="component" value="Unassembled WGS sequence"/>
</dbReference>
<evidence type="ECO:0000313" key="2">
    <source>
        <dbReference type="EMBL" id="SFC38954.1"/>
    </source>
</evidence>
<accession>A0A1I1IRU1</accession>
<organism evidence="2 3">
    <name type="scientific">Parapedobacter composti</name>
    <dbReference type="NCBI Taxonomy" id="623281"/>
    <lineage>
        <taxon>Bacteria</taxon>
        <taxon>Pseudomonadati</taxon>
        <taxon>Bacteroidota</taxon>
        <taxon>Sphingobacteriia</taxon>
        <taxon>Sphingobacteriales</taxon>
        <taxon>Sphingobacteriaceae</taxon>
        <taxon>Parapedobacter</taxon>
    </lineage>
</organism>
<sequence>MEPYYREKTNYGIMIKCANSSRRIIYRKTTKILALTLYGCVAMSNFNANALSISKVEVINVKDYGVVGDGITDDTDSIQHILNRAQGKIVFFPISKNHYLIKKPLLLKSSTSIKGESDTGSKIIQTTWGMPAFEIYNEDSCLIENLLIKYEGNRLNISGGYRGNNKSSYCAGVYLNGHNSAINNVNIEGFVCGVFLTNYNLDNTNSFQTLAKNNIVRDINVNKVDFGVLITGQIDLEIENIYGTCEQSQKLHPSHLVYVGGKTERAIIKNCYANNINSGAAFQFRMLNNSFIYNLNAESCSGIVSIIDCKNNTLQKIRSILDTSPNYSFYFQRGKLGSYNNTIDSLFIHKSATGSVHAISIDGQENVIKNVHIFLPKVFKSSVINRINGGKRNQVLNWRIDLDSNKEVGTMLKIRAGHHHVVKRIEASNFGLLIQVHPQSQNNEIDIMDIP</sequence>
<dbReference type="SUPFAM" id="SSF51126">
    <property type="entry name" value="Pectin lyase-like"/>
    <property type="match status" value="1"/>
</dbReference>
<proteinExistence type="predicted"/>
<dbReference type="InterPro" id="IPR024535">
    <property type="entry name" value="RHGA/B-epi-like_pectate_lyase"/>
</dbReference>
<protein>
    <submittedName>
        <fullName evidence="2">Pectate lyase superfamily protein</fullName>
    </submittedName>
</protein>
<gene>
    <name evidence="2" type="ORF">SAMN05421747_11012</name>
</gene>
<keyword evidence="3" id="KW-1185">Reference proteome</keyword>
<dbReference type="InterPro" id="IPR012334">
    <property type="entry name" value="Pectin_lyas_fold"/>
</dbReference>
<keyword evidence="2" id="KW-0456">Lyase</keyword>